<organism evidence="1 2">
    <name type="scientific">Pontibacter ruber</name>
    <dbReference type="NCBI Taxonomy" id="1343895"/>
    <lineage>
        <taxon>Bacteria</taxon>
        <taxon>Pseudomonadati</taxon>
        <taxon>Bacteroidota</taxon>
        <taxon>Cytophagia</taxon>
        <taxon>Cytophagales</taxon>
        <taxon>Hymenobacteraceae</taxon>
        <taxon>Pontibacter</taxon>
    </lineage>
</organism>
<gene>
    <name evidence="1" type="ORF">ACFSKP_17280</name>
</gene>
<reference evidence="2" key="1">
    <citation type="journal article" date="2019" name="Int. J. Syst. Evol. Microbiol.">
        <title>The Global Catalogue of Microorganisms (GCM) 10K type strain sequencing project: providing services to taxonomists for standard genome sequencing and annotation.</title>
        <authorList>
            <consortium name="The Broad Institute Genomics Platform"/>
            <consortium name="The Broad Institute Genome Sequencing Center for Infectious Disease"/>
            <person name="Wu L."/>
            <person name="Ma J."/>
        </authorList>
    </citation>
    <scope>NUCLEOTIDE SEQUENCE [LARGE SCALE GENOMIC DNA]</scope>
    <source>
        <strain evidence="2">CGMCC 4.1782</strain>
    </source>
</reference>
<keyword evidence="2" id="KW-1185">Reference proteome</keyword>
<dbReference type="Gene3D" id="3.40.1440.10">
    <property type="entry name" value="GIY-YIG endonuclease"/>
    <property type="match status" value="1"/>
</dbReference>
<dbReference type="RefSeq" id="WP_377497523.1">
    <property type="nucleotide sequence ID" value="NZ_JALPRR010000003.1"/>
</dbReference>
<name>A0ABW5D123_9BACT</name>
<proteinExistence type="predicted"/>
<evidence type="ECO:0000313" key="2">
    <source>
        <dbReference type="Proteomes" id="UP001597374"/>
    </source>
</evidence>
<dbReference type="InterPro" id="IPR035901">
    <property type="entry name" value="GIY-YIG_endonuc_sf"/>
</dbReference>
<evidence type="ECO:0000313" key="1">
    <source>
        <dbReference type="EMBL" id="MFD2248025.1"/>
    </source>
</evidence>
<dbReference type="Proteomes" id="UP001597374">
    <property type="component" value="Unassembled WGS sequence"/>
</dbReference>
<accession>A0ABW5D123</accession>
<comment type="caution">
    <text evidence="1">The sequence shown here is derived from an EMBL/GenBank/DDBJ whole genome shotgun (WGS) entry which is preliminary data.</text>
</comment>
<protein>
    <recommendedName>
        <fullName evidence="3">Endonuclease</fullName>
    </recommendedName>
</protein>
<dbReference type="EMBL" id="JBHUIM010000002">
    <property type="protein sequence ID" value="MFD2248025.1"/>
    <property type="molecule type" value="Genomic_DNA"/>
</dbReference>
<sequence>MQHAIEREKELKKWSRKKKEALIESINPKWYFLNEEVEEDE</sequence>
<evidence type="ECO:0008006" key="3">
    <source>
        <dbReference type="Google" id="ProtNLM"/>
    </source>
</evidence>